<protein>
    <submittedName>
        <fullName evidence="2">Uncharacterized protein</fullName>
    </submittedName>
</protein>
<feature type="compositionally biased region" description="Polar residues" evidence="1">
    <location>
        <begin position="23"/>
        <end position="35"/>
    </location>
</feature>
<gene>
    <name evidence="2" type="ORF">Ocin01_18872</name>
</gene>
<keyword evidence="3" id="KW-1185">Reference proteome</keyword>
<organism evidence="2 3">
    <name type="scientific">Orchesella cincta</name>
    <name type="common">Springtail</name>
    <name type="synonym">Podura cincta</name>
    <dbReference type="NCBI Taxonomy" id="48709"/>
    <lineage>
        <taxon>Eukaryota</taxon>
        <taxon>Metazoa</taxon>
        <taxon>Ecdysozoa</taxon>
        <taxon>Arthropoda</taxon>
        <taxon>Hexapoda</taxon>
        <taxon>Collembola</taxon>
        <taxon>Entomobryomorpha</taxon>
        <taxon>Entomobryoidea</taxon>
        <taxon>Orchesellidae</taxon>
        <taxon>Orchesellinae</taxon>
        <taxon>Orchesella</taxon>
    </lineage>
</organism>
<dbReference type="Proteomes" id="UP000094527">
    <property type="component" value="Unassembled WGS sequence"/>
</dbReference>
<reference evidence="2 3" key="1">
    <citation type="journal article" date="2016" name="Genome Biol. Evol.">
        <title>Gene Family Evolution Reflects Adaptation to Soil Environmental Stressors in the Genome of the Collembolan Orchesella cincta.</title>
        <authorList>
            <person name="Faddeeva-Vakhrusheva A."/>
            <person name="Derks M.F."/>
            <person name="Anvar S.Y."/>
            <person name="Agamennone V."/>
            <person name="Suring W."/>
            <person name="Smit S."/>
            <person name="van Straalen N.M."/>
            <person name="Roelofs D."/>
        </authorList>
    </citation>
    <scope>NUCLEOTIDE SEQUENCE [LARGE SCALE GENOMIC DNA]</scope>
    <source>
        <tissue evidence="2">Mixed pool</tissue>
    </source>
</reference>
<dbReference type="EMBL" id="LJIJ01004654">
    <property type="protein sequence ID" value="ODM87808.1"/>
    <property type="molecule type" value="Genomic_DNA"/>
</dbReference>
<accession>A0A1D2M4A5</accession>
<evidence type="ECO:0000313" key="3">
    <source>
        <dbReference type="Proteomes" id="UP000094527"/>
    </source>
</evidence>
<comment type="caution">
    <text evidence="2">The sequence shown here is derived from an EMBL/GenBank/DDBJ whole genome shotgun (WGS) entry which is preliminary data.</text>
</comment>
<proteinExistence type="predicted"/>
<name>A0A1D2M4A5_ORCCI</name>
<sequence length="96" mass="10706">MAKRVTRSMASDEEWLPTRGEPSRNTRASEACSSNKQRRITRSMVIALEKGVTDRTAVAMHSKTKIRKGSLSSKVRLPLLKGSIRRGNAKLNIILD</sequence>
<dbReference type="AlphaFoldDB" id="A0A1D2M4A5"/>
<evidence type="ECO:0000313" key="2">
    <source>
        <dbReference type="EMBL" id="ODM87808.1"/>
    </source>
</evidence>
<feature type="region of interest" description="Disordered" evidence="1">
    <location>
        <begin position="1"/>
        <end position="37"/>
    </location>
</feature>
<evidence type="ECO:0000256" key="1">
    <source>
        <dbReference type="SAM" id="MobiDB-lite"/>
    </source>
</evidence>